<evidence type="ECO:0000313" key="2">
    <source>
        <dbReference type="Proteomes" id="UP000664601"/>
    </source>
</evidence>
<dbReference type="Proteomes" id="UP000664601">
    <property type="component" value="Unassembled WGS sequence"/>
</dbReference>
<protein>
    <submittedName>
        <fullName evidence="1">Uncharacterized protein</fullName>
    </submittedName>
</protein>
<dbReference type="RefSeq" id="WP_207674135.1">
    <property type="nucleotide sequence ID" value="NZ_JAFREM010000020.1"/>
</dbReference>
<evidence type="ECO:0000313" key="1">
    <source>
        <dbReference type="EMBL" id="MBO1307207.1"/>
    </source>
</evidence>
<keyword evidence="2" id="KW-1185">Reference proteome</keyword>
<organism evidence="1 2">
    <name type="scientific">Candidatus Enterococcus moelleringii</name>
    <dbReference type="NCBI Taxonomy" id="2815325"/>
    <lineage>
        <taxon>Bacteria</taxon>
        <taxon>Bacillati</taxon>
        <taxon>Bacillota</taxon>
        <taxon>Bacilli</taxon>
        <taxon>Lactobacillales</taxon>
        <taxon>Enterococcaceae</taxon>
        <taxon>Enterococcus</taxon>
    </lineage>
</organism>
<accession>A0ABS3LC47</accession>
<gene>
    <name evidence="1" type="ORF">JZO70_13605</name>
</gene>
<name>A0ABS3LC47_9ENTE</name>
<comment type="caution">
    <text evidence="1">The sequence shown here is derived from an EMBL/GenBank/DDBJ whole genome shotgun (WGS) entry which is preliminary data.</text>
</comment>
<dbReference type="EMBL" id="JAFREM010000020">
    <property type="protein sequence ID" value="MBO1307207.1"/>
    <property type="molecule type" value="Genomic_DNA"/>
</dbReference>
<sequence length="152" mass="17426">MQEIITLYRKTAAFTGEVVEHDGKQFVITHIFLMEESTDYPDFLEIDAVCQMVGAASDYDDYEPVFTFVERYDLSKVTDPLVFERIGEVYNDEGLCGMITNILDIKYEEGDLIMVIEATLIKPWSQEQMQRFVKHNRVGKFDVIEGSSASDS</sequence>
<proteinExistence type="predicted"/>
<reference evidence="1 2" key="1">
    <citation type="submission" date="2021-03" db="EMBL/GenBank/DDBJ databases">
        <title>Enterococcal diversity collection.</title>
        <authorList>
            <person name="Gilmore M.S."/>
            <person name="Schwartzman J."/>
            <person name="Van Tyne D."/>
            <person name="Martin M."/>
            <person name="Earl A.M."/>
            <person name="Manson A.L."/>
            <person name="Straub T."/>
            <person name="Salamzade R."/>
            <person name="Saavedra J."/>
            <person name="Lebreton F."/>
            <person name="Prichula J."/>
            <person name="Schaufler K."/>
            <person name="Gaca A."/>
            <person name="Sgardioli B."/>
            <person name="Wagenaar J."/>
            <person name="Strong T."/>
        </authorList>
    </citation>
    <scope>NUCLEOTIDE SEQUENCE [LARGE SCALE GENOMIC DNA]</scope>
    <source>
        <strain evidence="1 2">669A</strain>
    </source>
</reference>